<proteinExistence type="predicted"/>
<keyword evidence="1" id="KW-0378">Hydrolase</keyword>
<dbReference type="PANTHER" id="PTHR43540">
    <property type="entry name" value="PEROXYUREIDOACRYLATE/UREIDOACRYLATE AMIDOHYDROLASE-RELATED"/>
    <property type="match status" value="1"/>
</dbReference>
<comment type="caution">
    <text evidence="3">The sequence shown here is derived from an EMBL/GenBank/DDBJ whole genome shotgun (WGS) entry which is preliminary data.</text>
</comment>
<dbReference type="InterPro" id="IPR036380">
    <property type="entry name" value="Isochorismatase-like_sf"/>
</dbReference>
<organism evidence="3 4">
    <name type="scientific">Shewanella electrica</name>
    <dbReference type="NCBI Taxonomy" id="515560"/>
    <lineage>
        <taxon>Bacteria</taxon>
        <taxon>Pseudomonadati</taxon>
        <taxon>Pseudomonadota</taxon>
        <taxon>Gammaproteobacteria</taxon>
        <taxon>Alteromonadales</taxon>
        <taxon>Shewanellaceae</taxon>
        <taxon>Shewanella</taxon>
    </lineage>
</organism>
<name>A0ABT2FGZ1_9GAMM</name>
<dbReference type="Gene3D" id="3.40.50.850">
    <property type="entry name" value="Isochorismatase-like"/>
    <property type="match status" value="1"/>
</dbReference>
<sequence length="183" mass="20187">MKTAVLVIDMQRAFFEQDNLPYDAAATVSHINAVTEWAHTTGTPVVFIQHQSADVPAGSDAWRLQQDLLVRQGDQFVQKCTPDAFQNTILKPLLDQHDIDHLIICGYASEFCVDTTVRRAAELGYAVDLVADAHTTHDKPHSSGEFIRQHHNCTLPQITSFGVTVRALATAELTHPVIASQAM</sequence>
<dbReference type="SUPFAM" id="SSF52499">
    <property type="entry name" value="Isochorismatase-like hydrolases"/>
    <property type="match status" value="1"/>
</dbReference>
<dbReference type="Proteomes" id="UP001201549">
    <property type="component" value="Unassembled WGS sequence"/>
</dbReference>
<evidence type="ECO:0000259" key="2">
    <source>
        <dbReference type="Pfam" id="PF00857"/>
    </source>
</evidence>
<dbReference type="EMBL" id="JAKOGG010000002">
    <property type="protein sequence ID" value="MCS4555579.1"/>
    <property type="molecule type" value="Genomic_DNA"/>
</dbReference>
<feature type="domain" description="Isochorismatase-like" evidence="2">
    <location>
        <begin position="3"/>
        <end position="141"/>
    </location>
</feature>
<dbReference type="InterPro" id="IPR050272">
    <property type="entry name" value="Isochorismatase-like_hydrls"/>
</dbReference>
<evidence type="ECO:0000313" key="3">
    <source>
        <dbReference type="EMBL" id="MCS4555579.1"/>
    </source>
</evidence>
<dbReference type="RefSeq" id="WP_238894977.1">
    <property type="nucleotide sequence ID" value="NZ_JAKOGG010000002.1"/>
</dbReference>
<gene>
    <name evidence="3" type="ORF">L9G74_03955</name>
</gene>
<protein>
    <submittedName>
        <fullName evidence="3">Isochorismatase family protein</fullName>
    </submittedName>
</protein>
<reference evidence="3 4" key="1">
    <citation type="submission" date="2022-02" db="EMBL/GenBank/DDBJ databases">
        <authorList>
            <person name="Zhuang L."/>
        </authorList>
    </citation>
    <scope>NUCLEOTIDE SEQUENCE [LARGE SCALE GENOMIC DNA]</scope>
    <source>
        <strain evidence="3 4">C32</strain>
    </source>
</reference>
<dbReference type="Pfam" id="PF00857">
    <property type="entry name" value="Isochorismatase"/>
    <property type="match status" value="1"/>
</dbReference>
<evidence type="ECO:0000313" key="4">
    <source>
        <dbReference type="Proteomes" id="UP001201549"/>
    </source>
</evidence>
<dbReference type="PANTHER" id="PTHR43540:SF6">
    <property type="entry name" value="ISOCHORISMATASE-LIKE DOMAIN-CONTAINING PROTEIN"/>
    <property type="match status" value="1"/>
</dbReference>
<evidence type="ECO:0000256" key="1">
    <source>
        <dbReference type="ARBA" id="ARBA00022801"/>
    </source>
</evidence>
<reference evidence="4" key="2">
    <citation type="submission" date="2023-07" db="EMBL/GenBank/DDBJ databases">
        <title>Shewanella mangrovi sp. nov., an acetaldehyde- degrading bacterium isolated from mangrove sediment.</title>
        <authorList>
            <person name="Liu Y."/>
        </authorList>
    </citation>
    <scope>NUCLEOTIDE SEQUENCE [LARGE SCALE GENOMIC DNA]</scope>
    <source>
        <strain evidence="4">C32</strain>
    </source>
</reference>
<accession>A0ABT2FGZ1</accession>
<keyword evidence="4" id="KW-1185">Reference proteome</keyword>
<dbReference type="InterPro" id="IPR000868">
    <property type="entry name" value="Isochorismatase-like_dom"/>
</dbReference>